<protein>
    <submittedName>
        <fullName evidence="2">Uncharacterized protein</fullName>
    </submittedName>
</protein>
<proteinExistence type="predicted"/>
<keyword evidence="3" id="KW-1185">Reference proteome</keyword>
<dbReference type="Proteomes" id="UP000828390">
    <property type="component" value="Unassembled WGS sequence"/>
</dbReference>
<evidence type="ECO:0000256" key="1">
    <source>
        <dbReference type="SAM" id="MobiDB-lite"/>
    </source>
</evidence>
<organism evidence="2 3">
    <name type="scientific">Dreissena polymorpha</name>
    <name type="common">Zebra mussel</name>
    <name type="synonym">Mytilus polymorpha</name>
    <dbReference type="NCBI Taxonomy" id="45954"/>
    <lineage>
        <taxon>Eukaryota</taxon>
        <taxon>Metazoa</taxon>
        <taxon>Spiralia</taxon>
        <taxon>Lophotrochozoa</taxon>
        <taxon>Mollusca</taxon>
        <taxon>Bivalvia</taxon>
        <taxon>Autobranchia</taxon>
        <taxon>Heteroconchia</taxon>
        <taxon>Euheterodonta</taxon>
        <taxon>Imparidentia</taxon>
        <taxon>Neoheterodontei</taxon>
        <taxon>Myida</taxon>
        <taxon>Dreissenoidea</taxon>
        <taxon>Dreissenidae</taxon>
        <taxon>Dreissena</taxon>
    </lineage>
</organism>
<evidence type="ECO:0000313" key="2">
    <source>
        <dbReference type="EMBL" id="KAH3783617.1"/>
    </source>
</evidence>
<gene>
    <name evidence="2" type="ORF">DPMN_161559</name>
</gene>
<sequence>MPEPEAKRQNSEKKSDQISTIHMYSKPERIARKNVKTVMEKNWGLIANEEGLNKGQFAPSNQPEIPPATSYLPIKCCAPTKEEIHGAIKQFTNGKSAGPDIIPS</sequence>
<dbReference type="AlphaFoldDB" id="A0A9D4ETD6"/>
<reference evidence="2" key="2">
    <citation type="submission" date="2020-11" db="EMBL/GenBank/DDBJ databases">
        <authorList>
            <person name="McCartney M.A."/>
            <person name="Auch B."/>
            <person name="Kono T."/>
            <person name="Mallez S."/>
            <person name="Becker A."/>
            <person name="Gohl D.M."/>
            <person name="Silverstein K.A.T."/>
            <person name="Koren S."/>
            <person name="Bechman K.B."/>
            <person name="Herman A."/>
            <person name="Abrahante J.E."/>
            <person name="Garbe J."/>
        </authorList>
    </citation>
    <scope>NUCLEOTIDE SEQUENCE</scope>
    <source>
        <strain evidence="2">Duluth1</strain>
        <tissue evidence="2">Whole animal</tissue>
    </source>
</reference>
<dbReference type="EMBL" id="JAIWYP010000008">
    <property type="protein sequence ID" value="KAH3783617.1"/>
    <property type="molecule type" value="Genomic_DNA"/>
</dbReference>
<accession>A0A9D4ETD6</accession>
<reference evidence="2" key="1">
    <citation type="journal article" date="2019" name="bioRxiv">
        <title>The Genome of the Zebra Mussel, Dreissena polymorpha: A Resource for Invasive Species Research.</title>
        <authorList>
            <person name="McCartney M.A."/>
            <person name="Auch B."/>
            <person name="Kono T."/>
            <person name="Mallez S."/>
            <person name="Zhang Y."/>
            <person name="Obille A."/>
            <person name="Becker A."/>
            <person name="Abrahante J.E."/>
            <person name="Garbe J."/>
            <person name="Badalamenti J.P."/>
            <person name="Herman A."/>
            <person name="Mangelson H."/>
            <person name="Liachko I."/>
            <person name="Sullivan S."/>
            <person name="Sone E.D."/>
            <person name="Koren S."/>
            <person name="Silverstein K.A.T."/>
            <person name="Beckman K.B."/>
            <person name="Gohl D.M."/>
        </authorList>
    </citation>
    <scope>NUCLEOTIDE SEQUENCE</scope>
    <source>
        <strain evidence="2">Duluth1</strain>
        <tissue evidence="2">Whole animal</tissue>
    </source>
</reference>
<comment type="caution">
    <text evidence="2">The sequence shown here is derived from an EMBL/GenBank/DDBJ whole genome shotgun (WGS) entry which is preliminary data.</text>
</comment>
<evidence type="ECO:0000313" key="3">
    <source>
        <dbReference type="Proteomes" id="UP000828390"/>
    </source>
</evidence>
<name>A0A9D4ETD6_DREPO</name>
<feature type="compositionally biased region" description="Basic and acidic residues" evidence="1">
    <location>
        <begin position="1"/>
        <end position="16"/>
    </location>
</feature>
<feature type="region of interest" description="Disordered" evidence="1">
    <location>
        <begin position="1"/>
        <end position="25"/>
    </location>
</feature>